<dbReference type="PANTHER" id="PTHR32385:SF15">
    <property type="entry name" value="INOSITOL PHOSPHOCERAMIDE MANNOSYLTRANSFERASE 1"/>
    <property type="match status" value="1"/>
</dbReference>
<proteinExistence type="inferred from homology"/>
<protein>
    <submittedName>
        <fullName evidence="5">Inositol phosphoceramide mannosyltransferase 1</fullName>
    </submittedName>
</protein>
<keyword evidence="2" id="KW-0808">Transferase</keyword>
<organism evidence="5 6">
    <name type="scientific">Vanrija pseudolonga</name>
    <dbReference type="NCBI Taxonomy" id="143232"/>
    <lineage>
        <taxon>Eukaryota</taxon>
        <taxon>Fungi</taxon>
        <taxon>Dikarya</taxon>
        <taxon>Basidiomycota</taxon>
        <taxon>Agaricomycotina</taxon>
        <taxon>Tremellomycetes</taxon>
        <taxon>Trichosporonales</taxon>
        <taxon>Trichosporonaceae</taxon>
        <taxon>Vanrija</taxon>
    </lineage>
</organism>
<dbReference type="SUPFAM" id="SSF53448">
    <property type="entry name" value="Nucleotide-diphospho-sugar transferases"/>
    <property type="match status" value="1"/>
</dbReference>
<feature type="region of interest" description="Disordered" evidence="3">
    <location>
        <begin position="520"/>
        <end position="580"/>
    </location>
</feature>
<dbReference type="InterPro" id="IPR007577">
    <property type="entry name" value="GlycoTrfase_DXD_sugar-bd_CS"/>
</dbReference>
<keyword evidence="6" id="KW-1185">Reference proteome</keyword>
<evidence type="ECO:0000256" key="3">
    <source>
        <dbReference type="SAM" id="MobiDB-lite"/>
    </source>
</evidence>
<dbReference type="EMBL" id="CP086716">
    <property type="protein sequence ID" value="WOO80493.1"/>
    <property type="molecule type" value="Genomic_DNA"/>
</dbReference>
<feature type="transmembrane region" description="Helical" evidence="4">
    <location>
        <begin position="21"/>
        <end position="47"/>
    </location>
</feature>
<sequence>MASRSHRGGNAKSSSSRARRAVLIIAVLITLFLLGTVIVLSSISYYLRIPLEAYLTEEEVPWRPQDVIKPLIGTEDEVGPPIHWDDVTASQGVPTTHHRRSDAIEITETDDFDDSAVSDTHASPDATANDGVWGVDGKGSGGYWMRDGWDGKVENTASWEHLYNVTVRPGEKAPRIIHQTWKSDTLPKKWQKSWKECREGMQDYEYMLWTDELSLQFVKTHYPTFLPMFEGYQYPIQRADSIRYFVLHHFGGIYMDLDMGCRRRMDPLLKGDWEVLLPVTKPVGVSNDLIVSSPKSSFMRQTVNGLPSFDHNWIINYPTVMFTTGPMFLSSMYAMYSASHPTTNAHPHAEVRILPTALYGKNAVKSQVPHSFFTHFYGSSWHDGDAGFITFLATSGRGLMVIGAIVVVLLGIRLVWSKLFPTTSIYGMFWGKNHAAQYQALPTLNDIQLGSGSGRTSPSSSFGSGPVSPTYEPGQPQLGGALRRAGNILLAAPATLLSSSSSSSGGDRSRQRGWLYFAPTMFQPQQTGRRRTASEASQLPPRRTLGRRDQPPPYESATANDDDGMGEVDAFLKRETGEIA</sequence>
<dbReference type="Proteomes" id="UP000827549">
    <property type="component" value="Chromosome 3"/>
</dbReference>
<dbReference type="AlphaFoldDB" id="A0AAF0Y545"/>
<dbReference type="GeneID" id="87807256"/>
<dbReference type="RefSeq" id="XP_062626525.1">
    <property type="nucleotide sequence ID" value="XM_062770541.1"/>
</dbReference>
<keyword evidence="4" id="KW-1133">Transmembrane helix</keyword>
<dbReference type="InterPro" id="IPR051706">
    <property type="entry name" value="Glycosyltransferase_domain"/>
</dbReference>
<comment type="similarity">
    <text evidence="1">Belongs to the glycosyltransferase 32 family.</text>
</comment>
<evidence type="ECO:0000256" key="2">
    <source>
        <dbReference type="ARBA" id="ARBA00022679"/>
    </source>
</evidence>
<keyword evidence="5" id="KW-0328">Glycosyltransferase</keyword>
<dbReference type="FunFam" id="3.90.550.20:FF:000005">
    <property type="entry name" value="Unplaced genomic scaffold supercont1.17, whole genome shotgun sequence"/>
    <property type="match status" value="1"/>
</dbReference>
<evidence type="ECO:0000256" key="4">
    <source>
        <dbReference type="SAM" id="Phobius"/>
    </source>
</evidence>
<dbReference type="InterPro" id="IPR029044">
    <property type="entry name" value="Nucleotide-diphossugar_trans"/>
</dbReference>
<feature type="region of interest" description="Disordered" evidence="3">
    <location>
        <begin position="113"/>
        <end position="132"/>
    </location>
</feature>
<evidence type="ECO:0000313" key="6">
    <source>
        <dbReference type="Proteomes" id="UP000827549"/>
    </source>
</evidence>
<dbReference type="PANTHER" id="PTHR32385">
    <property type="entry name" value="MANNOSYL PHOSPHORYLINOSITOL CERAMIDE SYNTHASE"/>
    <property type="match status" value="1"/>
</dbReference>
<name>A0AAF0Y545_9TREE</name>
<gene>
    <name evidence="5" type="primary">imt1</name>
    <name evidence="5" type="ORF">LOC62_03G004015</name>
</gene>
<feature type="compositionally biased region" description="Low complexity" evidence="3">
    <location>
        <begin position="454"/>
        <end position="469"/>
    </location>
</feature>
<dbReference type="GO" id="GO:0000030">
    <property type="term" value="F:mannosyltransferase activity"/>
    <property type="evidence" value="ECO:0007669"/>
    <property type="project" value="TreeGrafter"/>
</dbReference>
<reference evidence="5" key="1">
    <citation type="submission" date="2023-10" db="EMBL/GenBank/DDBJ databases">
        <authorList>
            <person name="Noh H."/>
        </authorList>
    </citation>
    <scope>NUCLEOTIDE SEQUENCE</scope>
    <source>
        <strain evidence="5">DUCC4014</strain>
    </source>
</reference>
<dbReference type="Gene3D" id="3.90.550.20">
    <property type="match status" value="1"/>
</dbReference>
<dbReference type="GO" id="GO:0016020">
    <property type="term" value="C:membrane"/>
    <property type="evidence" value="ECO:0007669"/>
    <property type="project" value="GOC"/>
</dbReference>
<keyword evidence="4" id="KW-0812">Transmembrane</keyword>
<evidence type="ECO:0000313" key="5">
    <source>
        <dbReference type="EMBL" id="WOO80493.1"/>
    </source>
</evidence>
<feature type="region of interest" description="Disordered" evidence="3">
    <location>
        <begin position="449"/>
        <end position="478"/>
    </location>
</feature>
<keyword evidence="4" id="KW-0472">Membrane</keyword>
<dbReference type="Pfam" id="PF04488">
    <property type="entry name" value="Gly_transf_sug"/>
    <property type="match status" value="1"/>
</dbReference>
<feature type="compositionally biased region" description="Basic and acidic residues" evidence="3">
    <location>
        <begin position="570"/>
        <end position="580"/>
    </location>
</feature>
<accession>A0AAF0Y545</accession>
<evidence type="ECO:0000256" key="1">
    <source>
        <dbReference type="ARBA" id="ARBA00009003"/>
    </source>
</evidence>
<feature type="transmembrane region" description="Helical" evidence="4">
    <location>
        <begin position="398"/>
        <end position="416"/>
    </location>
</feature>
<dbReference type="GO" id="GO:0051999">
    <property type="term" value="P:mannosyl-inositol phosphorylceramide biosynthetic process"/>
    <property type="evidence" value="ECO:0007669"/>
    <property type="project" value="TreeGrafter"/>
</dbReference>